<dbReference type="AlphaFoldDB" id="X6M9W8"/>
<keyword evidence="2" id="KW-1185">Reference proteome</keyword>
<evidence type="ECO:0000313" key="1">
    <source>
        <dbReference type="EMBL" id="ETO10694.1"/>
    </source>
</evidence>
<evidence type="ECO:0008006" key="3">
    <source>
        <dbReference type="Google" id="ProtNLM"/>
    </source>
</evidence>
<dbReference type="InterPro" id="IPR011043">
    <property type="entry name" value="Gal_Oxase/kelch_b-propeller"/>
</dbReference>
<dbReference type="EMBL" id="ASPP01023235">
    <property type="protein sequence ID" value="ETO10694.1"/>
    <property type="molecule type" value="Genomic_DNA"/>
</dbReference>
<accession>X6M9W8</accession>
<comment type="caution">
    <text evidence="1">The sequence shown here is derived from an EMBL/GenBank/DDBJ whole genome shotgun (WGS) entry which is preliminary data.</text>
</comment>
<sequence length="392" mass="45628">MGNQSTTPFQDLKDLPTSLYESQCVLHKHEILICGGYKQSACYSYHTLKNEYKLICNYPYITLWGYCGHCVVKLADINNKDSNEITLLSFGGSYKHTLMMKYVSVWSDDNEMNKSKKSNNHNEWIPFTDNHNNLIHIGRNEDNYCGVRAVIGGSNNHLLFITYGPKNISVFDLNTLQFIKHDVLPIYYRINYHCFISKSENGQGQAMVKTNEEKNKIRKKKNNEMLLFCEKTGLSIEYDENNNNFQFHRLHVCDDIDILSRYAYVYINDAILFFAGNGFKGYNYIASKSVHKYLIQEQKWITFDHTLPIPLHSCFGILNEDNTHIHIIGGIDDRNAAVSTHMKTKVNIWRDASQLSSNEIKLAIQYWIRILKIKLGWINDFEKIIIKYSRIQ</sequence>
<dbReference type="Gene3D" id="2.120.10.80">
    <property type="entry name" value="Kelch-type beta propeller"/>
    <property type="match status" value="1"/>
</dbReference>
<reference evidence="1 2" key="1">
    <citation type="journal article" date="2013" name="Curr. Biol.">
        <title>The Genome of the Foraminiferan Reticulomyxa filosa.</title>
        <authorList>
            <person name="Glockner G."/>
            <person name="Hulsmann N."/>
            <person name="Schleicher M."/>
            <person name="Noegel A.A."/>
            <person name="Eichinger L."/>
            <person name="Gallinger C."/>
            <person name="Pawlowski J."/>
            <person name="Sierra R."/>
            <person name="Euteneuer U."/>
            <person name="Pillet L."/>
            <person name="Moustafa A."/>
            <person name="Platzer M."/>
            <person name="Groth M."/>
            <person name="Szafranski K."/>
            <person name="Schliwa M."/>
        </authorList>
    </citation>
    <scope>NUCLEOTIDE SEQUENCE [LARGE SCALE GENOMIC DNA]</scope>
</reference>
<organism evidence="1 2">
    <name type="scientific">Reticulomyxa filosa</name>
    <dbReference type="NCBI Taxonomy" id="46433"/>
    <lineage>
        <taxon>Eukaryota</taxon>
        <taxon>Sar</taxon>
        <taxon>Rhizaria</taxon>
        <taxon>Retaria</taxon>
        <taxon>Foraminifera</taxon>
        <taxon>Monothalamids</taxon>
        <taxon>Reticulomyxidae</taxon>
        <taxon>Reticulomyxa</taxon>
    </lineage>
</organism>
<dbReference type="SUPFAM" id="SSF50965">
    <property type="entry name" value="Galactose oxidase, central domain"/>
    <property type="match status" value="1"/>
</dbReference>
<dbReference type="InterPro" id="IPR015915">
    <property type="entry name" value="Kelch-typ_b-propeller"/>
</dbReference>
<gene>
    <name evidence="1" type="ORF">RFI_26683</name>
</gene>
<name>X6M9W8_RETFI</name>
<protein>
    <recommendedName>
        <fullName evidence="3">Kelch domain-containing protein</fullName>
    </recommendedName>
</protein>
<proteinExistence type="predicted"/>
<evidence type="ECO:0000313" key="2">
    <source>
        <dbReference type="Proteomes" id="UP000023152"/>
    </source>
</evidence>
<dbReference type="Proteomes" id="UP000023152">
    <property type="component" value="Unassembled WGS sequence"/>
</dbReference>